<gene>
    <name evidence="1" type="ORF">DWX41_16715</name>
</gene>
<organism evidence="1 2">
    <name type="scientific">Hungatella hathewayi</name>
    <dbReference type="NCBI Taxonomy" id="154046"/>
    <lineage>
        <taxon>Bacteria</taxon>
        <taxon>Bacillati</taxon>
        <taxon>Bacillota</taxon>
        <taxon>Clostridia</taxon>
        <taxon>Lachnospirales</taxon>
        <taxon>Lachnospiraceae</taxon>
        <taxon>Hungatella</taxon>
    </lineage>
</organism>
<evidence type="ECO:0000313" key="1">
    <source>
        <dbReference type="EMBL" id="RGC28367.1"/>
    </source>
</evidence>
<proteinExistence type="predicted"/>
<protein>
    <submittedName>
        <fullName evidence="1">Uncharacterized protein</fullName>
    </submittedName>
</protein>
<dbReference type="RefSeq" id="WP_117441129.1">
    <property type="nucleotide sequence ID" value="NZ_QVIA01000020.1"/>
</dbReference>
<comment type="caution">
    <text evidence="1">The sequence shown here is derived from an EMBL/GenBank/DDBJ whole genome shotgun (WGS) entry which is preliminary data.</text>
</comment>
<dbReference type="Proteomes" id="UP000261111">
    <property type="component" value="Unassembled WGS sequence"/>
</dbReference>
<dbReference type="GeneID" id="93336390"/>
<accession>A0A3E2WMV1</accession>
<sequence length="318" mass="36418">MGKKKISLVIYGLSVVDGENKRISLNHIIDNRSLIDIVENYIKDNISLYSQNSSKEILFQFEQVSAEAVKNADGQKRYEILYGRVKTGEYGIESELVDVQTGDVTNRTPNQADMMPFGFCIAVPLGEINSAVIILQTMGVYGMKMSLQYHLQKCFTDLSPDLRLLFRPIAPKEYIDRYFNNGVLNKIRMIRYEIPEDESNKLEINYGVKQTKEERIIHKPLGFMERKKKKFQEWFAGQRSYTNIIEIEGFDYDDLKLEFSLGGTNKTFNLRDMNSLVVNEDITKQVKQSGGHPVYDSLKALMKKTAQSYLIGMGLIDG</sequence>
<dbReference type="AlphaFoldDB" id="A0A3E2WMV1"/>
<reference evidence="1 2" key="1">
    <citation type="submission" date="2018-08" db="EMBL/GenBank/DDBJ databases">
        <title>A genome reference for cultivated species of the human gut microbiota.</title>
        <authorList>
            <person name="Zou Y."/>
            <person name="Xue W."/>
            <person name="Luo G."/>
        </authorList>
    </citation>
    <scope>NUCLEOTIDE SEQUENCE [LARGE SCALE GENOMIC DNA]</scope>
    <source>
        <strain evidence="1 2">AF19-21</strain>
    </source>
</reference>
<name>A0A3E2WMV1_9FIRM</name>
<dbReference type="EMBL" id="QVIA01000020">
    <property type="protein sequence ID" value="RGC28367.1"/>
    <property type="molecule type" value="Genomic_DNA"/>
</dbReference>
<evidence type="ECO:0000313" key="2">
    <source>
        <dbReference type="Proteomes" id="UP000261111"/>
    </source>
</evidence>